<dbReference type="EMBL" id="MN739664">
    <property type="protein sequence ID" value="QHT19308.1"/>
    <property type="molecule type" value="Genomic_DNA"/>
</dbReference>
<feature type="region of interest" description="Disordered" evidence="1">
    <location>
        <begin position="328"/>
        <end position="405"/>
    </location>
</feature>
<accession>A0A6C0DQW1</accession>
<dbReference type="AlphaFoldDB" id="A0A6C0DQW1"/>
<feature type="compositionally biased region" description="Basic residues" evidence="1">
    <location>
        <begin position="381"/>
        <end position="405"/>
    </location>
</feature>
<feature type="compositionally biased region" description="Low complexity" evidence="1">
    <location>
        <begin position="349"/>
        <end position="378"/>
    </location>
</feature>
<proteinExistence type="predicted"/>
<reference evidence="2" key="1">
    <citation type="journal article" date="2020" name="Nature">
        <title>Giant virus diversity and host interactions through global metagenomics.</title>
        <authorList>
            <person name="Schulz F."/>
            <person name="Roux S."/>
            <person name="Paez-Espino D."/>
            <person name="Jungbluth S."/>
            <person name="Walsh D.A."/>
            <person name="Denef V.J."/>
            <person name="McMahon K.D."/>
            <person name="Konstantinidis K.T."/>
            <person name="Eloe-Fadrosh E.A."/>
            <person name="Kyrpides N.C."/>
            <person name="Woyke T."/>
        </authorList>
    </citation>
    <scope>NUCLEOTIDE SEQUENCE</scope>
    <source>
        <strain evidence="2">GVMAG-M-3300023174-57</strain>
    </source>
</reference>
<sequence>MAARRQPAESPMSQDILVEVAPIVAEMRDFRARAPADVFERQQLLLCGKHAINHILQERKVDWQPRSRELLLTGRRHVMDPDTHINLAQFCGTYFEYYRAAQRIPANARMPPCDLINGNVSTDVIQVLFASLLGYGVDVIGFARHKATDLKRLKGHLEEDNCMGAIINIDGVHWTAVSRYLDSCRKRVGGRIEKFRWAYIDSLAESIYECTDSLDELFEKYGARFAQAILIYNRPGESYYSVAAKRMEIAAGKNARGAAANIAGVYAPPVLPAAAAPARPAGAAAAAALAGAAAAANNARSYAPNNNNNARTFAPDDASVASYDPAAGASARVPVRGRAPTPGRVPVQGRAPTPGRVPVRGRAPTPGRAAAAAAAAAPKGILKKPGGRRSHKRSSHKRRSQTRRR</sequence>
<organism evidence="2">
    <name type="scientific">viral metagenome</name>
    <dbReference type="NCBI Taxonomy" id="1070528"/>
    <lineage>
        <taxon>unclassified sequences</taxon>
        <taxon>metagenomes</taxon>
        <taxon>organismal metagenomes</taxon>
    </lineage>
</organism>
<evidence type="ECO:0000256" key="1">
    <source>
        <dbReference type="SAM" id="MobiDB-lite"/>
    </source>
</evidence>
<protein>
    <submittedName>
        <fullName evidence="2">Uncharacterized protein</fullName>
    </submittedName>
</protein>
<evidence type="ECO:0000313" key="2">
    <source>
        <dbReference type="EMBL" id="QHT19308.1"/>
    </source>
</evidence>
<name>A0A6C0DQW1_9ZZZZ</name>